<dbReference type="EMBL" id="CP012333">
    <property type="protein sequence ID" value="AKV03727.1"/>
    <property type="molecule type" value="Genomic_DNA"/>
</dbReference>
<dbReference type="KEGG" id="llu:AKJ09_10390"/>
<dbReference type="GO" id="GO:0016780">
    <property type="term" value="F:phosphotransferase activity, for other substituted phosphate groups"/>
    <property type="evidence" value="ECO:0007669"/>
    <property type="project" value="InterPro"/>
</dbReference>
<dbReference type="Pfam" id="PF01066">
    <property type="entry name" value="CDP-OH_P_transf"/>
    <property type="match status" value="1"/>
</dbReference>
<protein>
    <recommendedName>
        <fullName evidence="6">CDP-alcohol phosphatidyltransferase family protein</fullName>
    </recommendedName>
</protein>
<feature type="transmembrane region" description="Helical" evidence="3">
    <location>
        <begin position="274"/>
        <end position="295"/>
    </location>
</feature>
<proteinExistence type="inferred from homology"/>
<evidence type="ECO:0008006" key="6">
    <source>
        <dbReference type="Google" id="ProtNLM"/>
    </source>
</evidence>
<feature type="transmembrane region" description="Helical" evidence="3">
    <location>
        <begin position="243"/>
        <end position="268"/>
    </location>
</feature>
<keyword evidence="3" id="KW-1133">Transmembrane helix</keyword>
<accession>A0A0K1QDK1</accession>
<organism evidence="4 5">
    <name type="scientific">Labilithrix luteola</name>
    <dbReference type="NCBI Taxonomy" id="1391654"/>
    <lineage>
        <taxon>Bacteria</taxon>
        <taxon>Pseudomonadati</taxon>
        <taxon>Myxococcota</taxon>
        <taxon>Polyangia</taxon>
        <taxon>Polyangiales</taxon>
        <taxon>Labilitrichaceae</taxon>
        <taxon>Labilithrix</taxon>
    </lineage>
</organism>
<dbReference type="InterPro" id="IPR048254">
    <property type="entry name" value="CDP_ALCOHOL_P_TRANSF_CS"/>
</dbReference>
<feature type="transmembrane region" description="Helical" evidence="3">
    <location>
        <begin position="120"/>
        <end position="138"/>
    </location>
</feature>
<evidence type="ECO:0000313" key="4">
    <source>
        <dbReference type="EMBL" id="AKV03727.1"/>
    </source>
</evidence>
<keyword evidence="5" id="KW-1185">Reference proteome</keyword>
<keyword evidence="3" id="KW-0472">Membrane</keyword>
<evidence type="ECO:0000256" key="1">
    <source>
        <dbReference type="ARBA" id="ARBA00022679"/>
    </source>
</evidence>
<dbReference type="RefSeq" id="WP_169928518.1">
    <property type="nucleotide sequence ID" value="NZ_CP012333.1"/>
</dbReference>
<feature type="transmembrane region" description="Helical" evidence="3">
    <location>
        <begin position="150"/>
        <end position="170"/>
    </location>
</feature>
<dbReference type="STRING" id="1391654.AKJ09_10390"/>
<keyword evidence="3" id="KW-0812">Transmembrane</keyword>
<evidence type="ECO:0000313" key="5">
    <source>
        <dbReference type="Proteomes" id="UP000064967"/>
    </source>
</evidence>
<evidence type="ECO:0000256" key="3">
    <source>
        <dbReference type="SAM" id="Phobius"/>
    </source>
</evidence>
<comment type="similarity">
    <text evidence="2">Belongs to the CDP-alcohol phosphatidyltransferase class-I family.</text>
</comment>
<dbReference type="AlphaFoldDB" id="A0A0K1QDK1"/>
<dbReference type="PROSITE" id="PS00379">
    <property type="entry name" value="CDP_ALCOHOL_P_TRANSF"/>
    <property type="match status" value="1"/>
</dbReference>
<dbReference type="InterPro" id="IPR043130">
    <property type="entry name" value="CDP-OH_PTrfase_TM_dom"/>
</dbReference>
<dbReference type="GO" id="GO:0008654">
    <property type="term" value="P:phospholipid biosynthetic process"/>
    <property type="evidence" value="ECO:0007669"/>
    <property type="project" value="InterPro"/>
</dbReference>
<dbReference type="GO" id="GO:0016020">
    <property type="term" value="C:membrane"/>
    <property type="evidence" value="ECO:0007669"/>
    <property type="project" value="InterPro"/>
</dbReference>
<reference evidence="4 5" key="1">
    <citation type="submission" date="2015-08" db="EMBL/GenBank/DDBJ databases">
        <authorList>
            <person name="Babu N.S."/>
            <person name="Beckwith C.J."/>
            <person name="Beseler K.G."/>
            <person name="Brison A."/>
            <person name="Carone J.V."/>
            <person name="Caskin T.P."/>
            <person name="Diamond M."/>
            <person name="Durham M.E."/>
            <person name="Foxe J.M."/>
            <person name="Go M."/>
            <person name="Henderson B.A."/>
            <person name="Jones I.B."/>
            <person name="McGettigan J.A."/>
            <person name="Micheletti S.J."/>
            <person name="Nasrallah M.E."/>
            <person name="Ortiz D."/>
            <person name="Piller C.R."/>
            <person name="Privatt S.R."/>
            <person name="Schneider S.L."/>
            <person name="Sharp S."/>
            <person name="Smith T.C."/>
            <person name="Stanton J.D."/>
            <person name="Ullery H.E."/>
            <person name="Wilson R.J."/>
            <person name="Serrano M.G."/>
            <person name="Buck G."/>
            <person name="Lee V."/>
            <person name="Wang Y."/>
            <person name="Carvalho R."/>
            <person name="Voegtly L."/>
            <person name="Shi R."/>
            <person name="Duckworth R."/>
            <person name="Johnson A."/>
            <person name="Loviza R."/>
            <person name="Walstead R."/>
            <person name="Shah Z."/>
            <person name="Kiflezghi M."/>
            <person name="Wade K."/>
            <person name="Ball S.L."/>
            <person name="Bradley K.W."/>
            <person name="Asai D.J."/>
            <person name="Bowman C.A."/>
            <person name="Russell D.A."/>
            <person name="Pope W.H."/>
            <person name="Jacobs-Sera D."/>
            <person name="Hendrix R.W."/>
            <person name="Hatfull G.F."/>
        </authorList>
    </citation>
    <scope>NUCLEOTIDE SEQUENCE [LARGE SCALE GENOMIC DNA]</scope>
    <source>
        <strain evidence="4 5">DSM 27648</strain>
    </source>
</reference>
<dbReference type="InterPro" id="IPR000462">
    <property type="entry name" value="CDP-OH_P_trans"/>
</dbReference>
<dbReference type="Proteomes" id="UP000064967">
    <property type="component" value="Chromosome"/>
</dbReference>
<sequence>MAHSADESSSLVGSGATISLEERRALAENLDDPLNRWYRYPAARALLRVAGGLPLRPDHITYIHTLVGIAGATLVAFGSRWQLVVAFLFLEARMVLDCYDGVLARAKKLSSPRGRTLDELGDAVGFIALCIGMTVHVYRHRPGTELGPIAAFGAILLATGAMNGHAYDFYKRRLGSALRDGRDAIADELEQKYALVRSGRATGITRFGIWFDRWQVRLYEPRYVGGNAVGTVVSRAGTPSVRFLVKLIGVLSWDNALALLHIGILFGAVLNAEIVALGYGFVMFTSALVLTRRVLGTRGAAEARTTKLDAGAGGDA</sequence>
<evidence type="ECO:0000256" key="2">
    <source>
        <dbReference type="RuleBase" id="RU003750"/>
    </source>
</evidence>
<dbReference type="Gene3D" id="1.20.120.1760">
    <property type="match status" value="1"/>
</dbReference>
<keyword evidence="1 2" id="KW-0808">Transferase</keyword>
<name>A0A0K1QDK1_9BACT</name>
<feature type="transmembrane region" description="Helical" evidence="3">
    <location>
        <begin position="60"/>
        <end position="77"/>
    </location>
</feature>
<gene>
    <name evidence="4" type="ORF">AKJ09_10390</name>
</gene>